<dbReference type="EMBL" id="JAPDRP010000013">
    <property type="protein sequence ID" value="KAJ9642322.1"/>
    <property type="molecule type" value="Genomic_DNA"/>
</dbReference>
<accession>A0ACC2Z3N1</accession>
<dbReference type="Proteomes" id="UP001172680">
    <property type="component" value="Unassembled WGS sequence"/>
</dbReference>
<comment type="caution">
    <text evidence="1">The sequence shown here is derived from an EMBL/GenBank/DDBJ whole genome shotgun (WGS) entry which is preliminary data.</text>
</comment>
<keyword evidence="2" id="KW-1185">Reference proteome</keyword>
<sequence>MRSFLHPSSRSNHASVGNEQYSPVSPVVPVNEAAARSALQDIPGLRNTGSYKKEDAAIEVEDIGPLTCWPIEPRKLKETKFSSALLQFGDVILAVLPALFIGLAIAVAVLHGKPTKDNILGPHCLSRFIRRRYWADDEDYSPLLVEKGAKLGNLELLMASQTVWGTFESQWLMQRLTVVGAHLLLLWTLSPIGGQASLRLLGNDVAAVWNTTKVRYLETSPVFESAFYTASGGSLFSAIDSTYVSSLLAPEDVKIAPQDIWGNTKIPRLELLNTLLGNAEGWITVPPATKAEQYSSLVGLPIVGLPSDGDFTLKIESSYLTLQCSDYLYGSFDDGSWKQALGLIWSEKANLTQDIPWYNSRTRRPASFFLDTNVVLNNNARIEGSVIKLNASQSADPYLGIQRNVTFGSKLPGASSQVLVTNCSLATTYVESMVNCTGTRCGVTMMRPSRADHPPVHLTRLEVLSVCYNFFTKFPHAAGLQSSGSSSATEYFLKAPDKSPYARTLSGADYVDLSDISPSDLSARLSLVFNTYFQLSLAPLAHAGGLPTNLSLYGPDTIPLPGDASNSLSPEELDAIIQVPMVSRAVVADRAHMHQIYVCNYGWLAALIVASSILLLVGVTGLILRHRTFAPDMMGYVASMTYENPYMGLPKGGSVLDAMERARILRDVRVRIGDVRGEDGVGHVAFVGEGTKLTLELLMGSQTVWGTFESQVLLKTLSVVGVHLFFLWTLSPLGGQASLRVLEKGERTTNGTTEVVYLPTGGMTMEQVNFGTFSIGTTTTQVAAVNSLYNSVLLAPIQIRNAQEDVWGNVKIPSIGRLDATKKDSDGWIESAEVRSSDDFTALVGLPIIGLPEDADSAIDITSAYMTLDCPVQYNISKQDPWWVTQLGAVWARNNGSGVFNNTKANTQTGFFLDSNLNVSDSRQDAVFNDTNATSEADPELSSRATSSSALSACKVRKMRQSVAYGKRNPNLTPLENPTILANLFMNLPISTSKIHSGDATPTELLIRGASSPFQRLAFGTDGSTPPMRNIAKEVFETRLAQVLNTYYQLSIAPYAFAGTKYDLNLFGPFRNGTMANGTFLSPASDDLPFFSMPTTAVVMTTVPIYKCNFIWLACLEVASLVLLLVGAAGALLKWRCRAPDMLGYVASMTYDNPYVALPPGGGVLGAMERAQLLKSVDVRIADVRPREQVGHVAFASAEGNGVLGELKKDRLYV</sequence>
<evidence type="ECO:0000313" key="1">
    <source>
        <dbReference type="EMBL" id="KAJ9642322.1"/>
    </source>
</evidence>
<proteinExistence type="predicted"/>
<evidence type="ECO:0000313" key="2">
    <source>
        <dbReference type="Proteomes" id="UP001172680"/>
    </source>
</evidence>
<protein>
    <submittedName>
        <fullName evidence="1">Uncharacterized protein</fullName>
    </submittedName>
</protein>
<name>A0ACC2Z3N1_9PEZI</name>
<gene>
    <name evidence="1" type="ORF">H2199_004702</name>
</gene>
<organism evidence="1 2">
    <name type="scientific">Coniosporium tulheliwenetii</name>
    <dbReference type="NCBI Taxonomy" id="3383036"/>
    <lineage>
        <taxon>Eukaryota</taxon>
        <taxon>Fungi</taxon>
        <taxon>Dikarya</taxon>
        <taxon>Ascomycota</taxon>
        <taxon>Pezizomycotina</taxon>
        <taxon>Dothideomycetes</taxon>
        <taxon>Dothideomycetes incertae sedis</taxon>
        <taxon>Coniosporium</taxon>
    </lineage>
</organism>
<reference evidence="1" key="1">
    <citation type="submission" date="2022-10" db="EMBL/GenBank/DDBJ databases">
        <title>Culturing micro-colonial fungi from biological soil crusts in the Mojave desert and describing Neophaeococcomyces mojavensis, and introducing the new genera and species Taxawa tesnikishii.</title>
        <authorList>
            <person name="Kurbessoian T."/>
            <person name="Stajich J.E."/>
        </authorList>
    </citation>
    <scope>NUCLEOTIDE SEQUENCE</scope>
    <source>
        <strain evidence="1">JES_115</strain>
    </source>
</reference>